<proteinExistence type="inferred from homology"/>
<evidence type="ECO:0000256" key="2">
    <source>
        <dbReference type="SAM" id="Phobius"/>
    </source>
</evidence>
<organism evidence="3 4">
    <name type="scientific">Theileria orientalis</name>
    <dbReference type="NCBI Taxonomy" id="68886"/>
    <lineage>
        <taxon>Eukaryota</taxon>
        <taxon>Sar</taxon>
        <taxon>Alveolata</taxon>
        <taxon>Apicomplexa</taxon>
        <taxon>Aconoidasida</taxon>
        <taxon>Piroplasmida</taxon>
        <taxon>Theileriidae</taxon>
        <taxon>Theileria</taxon>
    </lineage>
</organism>
<feature type="transmembrane region" description="Helical" evidence="2">
    <location>
        <begin position="20"/>
        <end position="39"/>
    </location>
</feature>
<feature type="transmembrane region" description="Helical" evidence="2">
    <location>
        <begin position="242"/>
        <end position="261"/>
    </location>
</feature>
<feature type="transmembrane region" description="Helical" evidence="2">
    <location>
        <begin position="51"/>
        <end position="71"/>
    </location>
</feature>
<protein>
    <submittedName>
        <fullName evidence="3">Integral membrane protein</fullName>
    </submittedName>
</protein>
<keyword evidence="2" id="KW-0472">Membrane</keyword>
<dbReference type="AlphaFoldDB" id="A0A976MD01"/>
<feature type="transmembrane region" description="Helical" evidence="2">
    <location>
        <begin position="123"/>
        <end position="147"/>
    </location>
</feature>
<feature type="transmembrane region" description="Helical" evidence="2">
    <location>
        <begin position="645"/>
        <end position="666"/>
    </location>
</feature>
<dbReference type="EMBL" id="CP056070">
    <property type="protein sequence ID" value="UKK01122.1"/>
    <property type="molecule type" value="Genomic_DNA"/>
</dbReference>
<feature type="transmembrane region" description="Helical" evidence="2">
    <location>
        <begin position="267"/>
        <end position="285"/>
    </location>
</feature>
<keyword evidence="2" id="KW-0812">Transmembrane</keyword>
<sequence>MNLLGKVITDKTFKERHEIVSWLTLSYILNISLLTLQIVGLMHYMYMCQQWCLYLIILDALCLFKWIVSSLPKMVGHKGSSCWVVYTRIFTIKSFVIFFWVLPERPRAKGVLIKSVGGSSIEIMLLLFITPTLYAMLAFNTGVHLYGGLNMISSERLIHSDMIIHVVFDFLDIIDIFHKFSIDYNSMINTFYFYKVFCGVFLATPIFLHGYSFPCMSGTSKAKTNKNSKTNTANDIYFCRKFAAIVGIFFVDLPFLFIRIYSWQSRVHYSAFGPFMLKNLCFLLLQITRIRQTSTAIRSLETTGSSNKSTLSETPQDLTISDINDQTAETIVKKYVDEIKSVKLTEILLKILFMVNVDIKSELTHYLDNNLSFSNWSNTLLSLPVFIFSATKFILTFILVKIVQKDYISYGIELLRFENLNSVFTSSSHKLFFTCFEVLVVSSILIFLIWSIMGPMFEALLLSISIFIRLSSFVYSLIVVCCYIDSFKLLDMLASNSLGKPIYYIFVIFSFKPFVDLLINLYPLLCVFLGKKNIYYINPSTFNHNKLKLHENILFKKNIQDMSQYMANNDEICVVNLSSFVLLINCKEMCSAYSSYTLLVGPNLIKASRLHYGLFYYHRRRLVTTIFVRLFCLLLTFTRGGSLKLLTALFALDIALMGFYTLYACVQRIIAMEAMELQIIANDIINEQNKDELTKIMNFNNLNLLSKDNKIYRKFKRHYEMCLPNSLFSLL</sequence>
<evidence type="ECO:0000256" key="1">
    <source>
        <dbReference type="ARBA" id="ARBA00007711"/>
    </source>
</evidence>
<feature type="transmembrane region" description="Helical" evidence="2">
    <location>
        <begin position="431"/>
        <end position="454"/>
    </location>
</feature>
<feature type="transmembrane region" description="Helical" evidence="2">
    <location>
        <begin position="466"/>
        <end position="490"/>
    </location>
</feature>
<gene>
    <name evidence="3" type="ORF">MACK_001935</name>
</gene>
<evidence type="ECO:0000313" key="3">
    <source>
        <dbReference type="EMBL" id="UKK01122.1"/>
    </source>
</evidence>
<feature type="transmembrane region" description="Helical" evidence="2">
    <location>
        <begin position="191"/>
        <end position="213"/>
    </location>
</feature>
<dbReference type="InterPro" id="IPR032776">
    <property type="entry name" value="CECR6/TMEM121"/>
</dbReference>
<keyword evidence="2" id="KW-1133">Transmembrane helix</keyword>
<accession>A0A976MD01</accession>
<evidence type="ECO:0000313" key="4">
    <source>
        <dbReference type="Proteomes" id="UP000244811"/>
    </source>
</evidence>
<name>A0A976MD01_THEOR</name>
<feature type="transmembrane region" description="Helical" evidence="2">
    <location>
        <begin position="380"/>
        <end position="400"/>
    </location>
</feature>
<reference evidence="3" key="1">
    <citation type="submission" date="2022-07" db="EMBL/GenBank/DDBJ databases">
        <title>Evaluation of T. orientalis genome assembly methods using nanopore sequencing and analysis of variation between genomes.</title>
        <authorList>
            <person name="Yam J."/>
            <person name="Micallef M.L."/>
            <person name="Liu M."/>
            <person name="Djordjevic S.P."/>
            <person name="Bogema D.R."/>
            <person name="Jenkins C."/>
        </authorList>
    </citation>
    <scope>NUCLEOTIDE SEQUENCE</scope>
    <source>
        <strain evidence="3">Goon Nure</strain>
    </source>
</reference>
<dbReference type="Proteomes" id="UP000244811">
    <property type="component" value="Chromosome 3"/>
</dbReference>
<comment type="similarity">
    <text evidence="1">Belongs to the TMEM121 family.</text>
</comment>
<feature type="transmembrane region" description="Helical" evidence="2">
    <location>
        <begin position="622"/>
        <end position="639"/>
    </location>
</feature>
<feature type="transmembrane region" description="Helical" evidence="2">
    <location>
        <begin position="83"/>
        <end position="102"/>
    </location>
</feature>
<feature type="transmembrane region" description="Helical" evidence="2">
    <location>
        <begin position="502"/>
        <end position="529"/>
    </location>
</feature>
<dbReference type="Pfam" id="PF14997">
    <property type="entry name" value="CECR6_TMEM121"/>
    <property type="match status" value="1"/>
</dbReference>